<keyword evidence="2" id="KW-1185">Reference proteome</keyword>
<dbReference type="EMBL" id="RHFK02000002">
    <property type="protein sequence ID" value="TWW79875.1"/>
    <property type="molecule type" value="Genomic_DNA"/>
</dbReference>
<organism evidence="1 2">
    <name type="scientific">Takifugu flavidus</name>
    <name type="common">sansaifugu</name>
    <dbReference type="NCBI Taxonomy" id="433684"/>
    <lineage>
        <taxon>Eukaryota</taxon>
        <taxon>Metazoa</taxon>
        <taxon>Chordata</taxon>
        <taxon>Craniata</taxon>
        <taxon>Vertebrata</taxon>
        <taxon>Euteleostomi</taxon>
        <taxon>Actinopterygii</taxon>
        <taxon>Neopterygii</taxon>
        <taxon>Teleostei</taxon>
        <taxon>Neoteleostei</taxon>
        <taxon>Acanthomorphata</taxon>
        <taxon>Eupercaria</taxon>
        <taxon>Tetraodontiformes</taxon>
        <taxon>Tetradontoidea</taxon>
        <taxon>Tetraodontidae</taxon>
        <taxon>Takifugu</taxon>
    </lineage>
</organism>
<name>A0A5C6PKC4_9TELE</name>
<accession>A0A5C6PKC4</accession>
<reference evidence="1 2" key="1">
    <citation type="submission" date="2019-04" db="EMBL/GenBank/DDBJ databases">
        <title>Chromosome genome assembly for Takifugu flavidus.</title>
        <authorList>
            <person name="Xiao S."/>
        </authorList>
    </citation>
    <scope>NUCLEOTIDE SEQUENCE [LARGE SCALE GENOMIC DNA]</scope>
    <source>
        <strain evidence="1">HTHZ2018</strain>
        <tissue evidence="1">Muscle</tissue>
    </source>
</reference>
<protein>
    <submittedName>
        <fullName evidence="1">Uncharacterized protein</fullName>
    </submittedName>
</protein>
<dbReference type="Proteomes" id="UP000324091">
    <property type="component" value="Chromosome 10"/>
</dbReference>
<dbReference type="AlphaFoldDB" id="A0A5C6PKC4"/>
<evidence type="ECO:0000313" key="2">
    <source>
        <dbReference type="Proteomes" id="UP000324091"/>
    </source>
</evidence>
<sequence>MPGLLLQGARPGVGHLVTLSLPQFGLWNSPSRLQGGLSLGQKLKSESRYTVGVLHEYRARDPLLRAIRSTGEEAWFTLPIVGGEVLPQREKFKYLGVLFSIGKKMKFEIDRPIVHPLHRVKSSVTWEELRIESLCLPVERSQLRRFKHLFWIPLDISLGKCSRHRVKSSVTWEELRIESLCLPVERSQLRRFKHLFWIPLDISLGKCSSSR</sequence>
<gene>
    <name evidence="1" type="ORF">D4764_10G0009050</name>
</gene>
<evidence type="ECO:0000313" key="1">
    <source>
        <dbReference type="EMBL" id="TWW79875.1"/>
    </source>
</evidence>
<comment type="caution">
    <text evidence="1">The sequence shown here is derived from an EMBL/GenBank/DDBJ whole genome shotgun (WGS) entry which is preliminary data.</text>
</comment>
<proteinExistence type="predicted"/>